<dbReference type="NCBIfam" id="TIGR00369">
    <property type="entry name" value="unchar_dom_1"/>
    <property type="match status" value="1"/>
</dbReference>
<dbReference type="OrthoDB" id="32575at2"/>
<dbReference type="InterPro" id="IPR052723">
    <property type="entry name" value="Acyl-CoA_thioesterase_PaaI"/>
</dbReference>
<dbReference type="EMBL" id="CP003360">
    <property type="protein sequence ID" value="AFM25445.1"/>
    <property type="molecule type" value="Genomic_DNA"/>
</dbReference>
<dbReference type="RefSeq" id="WP_014810584.1">
    <property type="nucleotide sequence ID" value="NC_018025.1"/>
</dbReference>
<proteinExistence type="predicted"/>
<dbReference type="InterPro" id="IPR003736">
    <property type="entry name" value="PAAI_dom"/>
</dbReference>
<evidence type="ECO:0000313" key="4">
    <source>
        <dbReference type="Proteomes" id="UP000006055"/>
    </source>
</evidence>
<reference evidence="4" key="1">
    <citation type="submission" date="2012-06" db="EMBL/GenBank/DDBJ databases">
        <title>Complete sequence of chromosome of Desulfomonile tiedjei DSM 6799.</title>
        <authorList>
            <person name="Lucas S."/>
            <person name="Copeland A."/>
            <person name="Lapidus A."/>
            <person name="Glavina del Rio T."/>
            <person name="Dalin E."/>
            <person name="Tice H."/>
            <person name="Bruce D."/>
            <person name="Goodwin L."/>
            <person name="Pitluck S."/>
            <person name="Peters L."/>
            <person name="Ovchinnikova G."/>
            <person name="Zeytun A."/>
            <person name="Lu M."/>
            <person name="Kyrpides N."/>
            <person name="Mavromatis K."/>
            <person name="Ivanova N."/>
            <person name="Brettin T."/>
            <person name="Detter J.C."/>
            <person name="Han C."/>
            <person name="Larimer F."/>
            <person name="Land M."/>
            <person name="Hauser L."/>
            <person name="Markowitz V."/>
            <person name="Cheng J.-F."/>
            <person name="Hugenholtz P."/>
            <person name="Woyke T."/>
            <person name="Wu D."/>
            <person name="Spring S."/>
            <person name="Schroeder M."/>
            <person name="Brambilla E."/>
            <person name="Klenk H.-P."/>
            <person name="Eisen J.A."/>
        </authorList>
    </citation>
    <scope>NUCLEOTIDE SEQUENCE [LARGE SCALE GENOMIC DNA]</scope>
    <source>
        <strain evidence="4">ATCC 49306 / DSM 6799 / DCB-1</strain>
    </source>
</reference>
<keyword evidence="4" id="KW-1185">Reference proteome</keyword>
<dbReference type="InterPro" id="IPR006683">
    <property type="entry name" value="Thioestr_dom"/>
</dbReference>
<dbReference type="Pfam" id="PF03061">
    <property type="entry name" value="4HBT"/>
    <property type="match status" value="1"/>
</dbReference>
<dbReference type="InterPro" id="IPR029069">
    <property type="entry name" value="HotDog_dom_sf"/>
</dbReference>
<protein>
    <recommendedName>
        <fullName evidence="2">Thioesterase domain-containing protein</fullName>
    </recommendedName>
</protein>
<gene>
    <name evidence="3" type="ordered locus">Desti_2769</name>
</gene>
<organism evidence="3 4">
    <name type="scientific">Desulfomonile tiedjei (strain ATCC 49306 / DSM 6799 / DCB-1)</name>
    <dbReference type="NCBI Taxonomy" id="706587"/>
    <lineage>
        <taxon>Bacteria</taxon>
        <taxon>Pseudomonadati</taxon>
        <taxon>Thermodesulfobacteriota</taxon>
        <taxon>Desulfomonilia</taxon>
        <taxon>Desulfomonilales</taxon>
        <taxon>Desulfomonilaceae</taxon>
        <taxon>Desulfomonile</taxon>
    </lineage>
</organism>
<feature type="domain" description="Thioesterase" evidence="2">
    <location>
        <begin position="60"/>
        <end position="131"/>
    </location>
</feature>
<keyword evidence="1" id="KW-0378">Hydrolase</keyword>
<evidence type="ECO:0000259" key="2">
    <source>
        <dbReference type="Pfam" id="PF03061"/>
    </source>
</evidence>
<dbReference type="CDD" id="cd03443">
    <property type="entry name" value="PaaI_thioesterase"/>
    <property type="match status" value="1"/>
</dbReference>
<name>I4C7A4_DESTA</name>
<dbReference type="Gene3D" id="3.10.129.10">
    <property type="entry name" value="Hotdog Thioesterase"/>
    <property type="match status" value="1"/>
</dbReference>
<evidence type="ECO:0000256" key="1">
    <source>
        <dbReference type="ARBA" id="ARBA00022801"/>
    </source>
</evidence>
<dbReference type="GO" id="GO:0016289">
    <property type="term" value="F:acyl-CoA hydrolase activity"/>
    <property type="evidence" value="ECO:0007669"/>
    <property type="project" value="UniProtKB-ARBA"/>
</dbReference>
<dbReference type="Proteomes" id="UP000006055">
    <property type="component" value="Chromosome"/>
</dbReference>
<dbReference type="HOGENOM" id="CLU_089876_11_2_7"/>
<dbReference type="STRING" id="706587.Desti_2769"/>
<evidence type="ECO:0000313" key="3">
    <source>
        <dbReference type="EMBL" id="AFM25445.1"/>
    </source>
</evidence>
<dbReference type="KEGG" id="dti:Desti_2769"/>
<dbReference type="eggNOG" id="COG2050">
    <property type="taxonomic scope" value="Bacteria"/>
</dbReference>
<dbReference type="PANTHER" id="PTHR42856">
    <property type="entry name" value="ACYL-COENZYME A THIOESTERASE PAAI"/>
    <property type="match status" value="1"/>
</dbReference>
<dbReference type="AlphaFoldDB" id="I4C7A4"/>
<dbReference type="SUPFAM" id="SSF54637">
    <property type="entry name" value="Thioesterase/thiol ester dehydrase-isomerase"/>
    <property type="match status" value="1"/>
</dbReference>
<dbReference type="PANTHER" id="PTHR42856:SF1">
    <property type="entry name" value="ACYL-COENZYME A THIOESTERASE PAAI"/>
    <property type="match status" value="1"/>
</dbReference>
<accession>I4C7A4</accession>
<sequence>MSKDKHRKLRNEDPIAFAREVVGGDPFAKLLGISIDEVRDSYARVSLTIQESYCNAEDRTHGAVLFALADQAFAVAANARGIKSFALEIKINYFQATVVGDCVSAEATPIDIRNRVSLWNVDLTNQNGDKVASAQGMAYHFV</sequence>